<comment type="caution">
    <text evidence="2">The sequence shown here is derived from an EMBL/GenBank/DDBJ whole genome shotgun (WGS) entry which is preliminary data.</text>
</comment>
<evidence type="ECO:0000313" key="3">
    <source>
        <dbReference type="Proteomes" id="UP001610990"/>
    </source>
</evidence>
<gene>
    <name evidence="2" type="ORF">ACH4GP_18630</name>
</gene>
<protein>
    <submittedName>
        <fullName evidence="2">Uncharacterized protein</fullName>
    </submittedName>
</protein>
<feature type="region of interest" description="Disordered" evidence="1">
    <location>
        <begin position="1"/>
        <end position="36"/>
    </location>
</feature>
<evidence type="ECO:0000313" key="2">
    <source>
        <dbReference type="EMBL" id="MFH8586396.1"/>
    </source>
</evidence>
<dbReference type="EMBL" id="JBIRGH010000010">
    <property type="protein sequence ID" value="MFH8586396.1"/>
    <property type="molecule type" value="Genomic_DNA"/>
</dbReference>
<name>A0ABW7REA8_9ACTN</name>
<sequence>MDMAIGERAQEGAERGGGTDTAERSRHRTVPQEVEVVGASTLSAPVAMPPTMLVTFASAAAPAPSLTSVNLTFSVTSRGRPHCSAGRITGTSPARATRFGSSNAAETAAGVWETCISEVPCRLRVPEA</sequence>
<reference evidence="2 3" key="1">
    <citation type="submission" date="2024-10" db="EMBL/GenBank/DDBJ databases">
        <title>The Natural Products Discovery Center: Release of the First 8490 Sequenced Strains for Exploring Actinobacteria Biosynthetic Diversity.</title>
        <authorList>
            <person name="Kalkreuter E."/>
            <person name="Kautsar S.A."/>
            <person name="Yang D."/>
            <person name="Bader C.D."/>
            <person name="Teijaro C.N."/>
            <person name="Fluegel L."/>
            <person name="Davis C.M."/>
            <person name="Simpson J.R."/>
            <person name="Lauterbach L."/>
            <person name="Steele A.D."/>
            <person name="Gui C."/>
            <person name="Meng S."/>
            <person name="Li G."/>
            <person name="Viehrig K."/>
            <person name="Ye F."/>
            <person name="Su P."/>
            <person name="Kiefer A.F."/>
            <person name="Nichols A."/>
            <person name="Cepeda A.J."/>
            <person name="Yan W."/>
            <person name="Fan B."/>
            <person name="Jiang Y."/>
            <person name="Adhikari A."/>
            <person name="Zheng C.-J."/>
            <person name="Schuster L."/>
            <person name="Cowan T.M."/>
            <person name="Smanski M.J."/>
            <person name="Chevrette M.G."/>
            <person name="De Carvalho L.P.S."/>
            <person name="Shen B."/>
        </authorList>
    </citation>
    <scope>NUCLEOTIDE SEQUENCE [LARGE SCALE GENOMIC DNA]</scope>
    <source>
        <strain evidence="2 3">NPDC018013</strain>
    </source>
</reference>
<keyword evidence="3" id="KW-1185">Reference proteome</keyword>
<proteinExistence type="predicted"/>
<dbReference type="Proteomes" id="UP001610990">
    <property type="component" value="Unassembled WGS sequence"/>
</dbReference>
<dbReference type="RefSeq" id="WP_397673553.1">
    <property type="nucleotide sequence ID" value="NZ_JBIRGH010000010.1"/>
</dbReference>
<evidence type="ECO:0000256" key="1">
    <source>
        <dbReference type="SAM" id="MobiDB-lite"/>
    </source>
</evidence>
<organism evidence="2 3">
    <name type="scientific">Streptomyces celluloflavus</name>
    <dbReference type="NCBI Taxonomy" id="58344"/>
    <lineage>
        <taxon>Bacteria</taxon>
        <taxon>Bacillati</taxon>
        <taxon>Actinomycetota</taxon>
        <taxon>Actinomycetes</taxon>
        <taxon>Kitasatosporales</taxon>
        <taxon>Streptomycetaceae</taxon>
        <taxon>Streptomyces</taxon>
    </lineage>
</organism>
<accession>A0ABW7REA8</accession>